<sequence length="1000" mass="108553">MQSLSESELLDLVSRRDAMPGVDKLQSCYVKYYRQNEAQTAGQAGWSATSSKRNYEDIFAGAEKQLASSWDPQRILSDPRRVPEHISMRIVKAPAEFTFPVKQDRRLFPNFKVKVAVKYRGDAFSFPVTVRAYIITQHEKDNILSWQPPTTTTAAGELSSSLSAASYSESSDKMKLKPMTELKGMTSISHHFQHIEAGYLHQHYHRSHRPSSTSANNSSSHTYVLGSGSYMAQPWVLTGQPGSYMPFFSKRDMNAGGVVPRFNQLMVAEDGNAGGASCGLTQVDSSSLHDGSTDQVALATSLLMRTGSSSSWPATSSAPSPHGFHPHAFFPQSMFNISGTSDTGLYTQLPQHQTKVQPQQYLVVPPADVSLPAAQAEYQNLAAALSTHNATLLATNRDVMLGIQQFGNNKHGEPAEVFPQSMLGAGGLVVPGNSCVTPALPYVDGGSGLSEEAALGYHLPAHKFSVEPAGEAPVAKGQEFLGHNSMMGSPFFLQAVQAAGQAPVVEGGRDIGMGAADSAFLQLLQREVPPDQTFSSGSQQLTPMAPPAVQHQYPDVVNNQAQVFHPSLMMAPGADTLQPQILRTLEHDFDFQQLEFAGPTRMNKVYVVFAANIMDSDTVFVVYNVPTIGICRAEQRRRACEKLGVPSVAAAAVEAVPGLIPTPHEEAEEVQVDNIIRGQSSVAAMHDERVLSSQLLTVSSGSWQPDNPRVHPEGPLLSIQHQQQQQGPVSGFSQRTAETPTVTLSTSTVPLSPPTVPLSSSAVGEPVSSLLPASLKSFTWNATMSAAESRQWSQEEIREWLLEEYEGTGLTRKLKHLDVQALLSQAGFPQSLKPTAMNPAHDIMRISGNQAVSFMTQFRSILSLLSQISMVWNMEDPHVVSGFDMDRVGATKALSNQPLGTFICRFSITQPGCLVLSCKTCEDMGTSPEEVMHAIIEIGNLSQRRVDTWIRDFSRGTHVLDVYSQKRVDKRKVFASNYTRLNGLNVPASSSVGMPASSGN</sequence>
<proteinExistence type="predicted"/>
<dbReference type="Proteomes" id="UP000232323">
    <property type="component" value="Unassembled WGS sequence"/>
</dbReference>
<dbReference type="EMBL" id="BEGY01000003">
    <property type="protein sequence ID" value="GAX73388.1"/>
    <property type="molecule type" value="Genomic_DNA"/>
</dbReference>
<comment type="caution">
    <text evidence="2">The sequence shown here is derived from an EMBL/GenBank/DDBJ whole genome shotgun (WGS) entry which is preliminary data.</text>
</comment>
<accession>A0A250WRE0</accession>
<dbReference type="Gene3D" id="3.30.505.10">
    <property type="entry name" value="SH2 domain"/>
    <property type="match status" value="1"/>
</dbReference>
<dbReference type="InterPro" id="IPR036860">
    <property type="entry name" value="SH2_dom_sf"/>
</dbReference>
<keyword evidence="3" id="KW-1185">Reference proteome</keyword>
<reference evidence="2 3" key="1">
    <citation type="submission" date="2017-08" db="EMBL/GenBank/DDBJ databases">
        <title>Acidophilic green algal genome provides insights into adaptation to an acidic environment.</title>
        <authorList>
            <person name="Hirooka S."/>
            <person name="Hirose Y."/>
            <person name="Kanesaki Y."/>
            <person name="Higuchi S."/>
            <person name="Fujiwara T."/>
            <person name="Onuma R."/>
            <person name="Era A."/>
            <person name="Ohbayashi R."/>
            <person name="Uzuka A."/>
            <person name="Nozaki H."/>
            <person name="Yoshikawa H."/>
            <person name="Miyagishima S.Y."/>
        </authorList>
    </citation>
    <scope>NUCLEOTIDE SEQUENCE [LARGE SCALE GENOMIC DNA]</scope>
    <source>
        <strain evidence="2 3">NIES-2499</strain>
    </source>
</reference>
<dbReference type="AlphaFoldDB" id="A0A250WRE0"/>
<feature type="compositionally biased region" description="Polar residues" evidence="1">
    <location>
        <begin position="727"/>
        <end position="738"/>
    </location>
</feature>
<evidence type="ECO:0000313" key="2">
    <source>
        <dbReference type="EMBL" id="GAX73388.1"/>
    </source>
</evidence>
<name>A0A250WRE0_9CHLO</name>
<organism evidence="2 3">
    <name type="scientific">Chlamydomonas eustigma</name>
    <dbReference type="NCBI Taxonomy" id="1157962"/>
    <lineage>
        <taxon>Eukaryota</taxon>
        <taxon>Viridiplantae</taxon>
        <taxon>Chlorophyta</taxon>
        <taxon>core chlorophytes</taxon>
        <taxon>Chlorophyceae</taxon>
        <taxon>CS clade</taxon>
        <taxon>Chlamydomonadales</taxon>
        <taxon>Chlamydomonadaceae</taxon>
        <taxon>Chlamydomonas</taxon>
    </lineage>
</organism>
<dbReference type="CDD" id="cd00173">
    <property type="entry name" value="SH2"/>
    <property type="match status" value="1"/>
</dbReference>
<evidence type="ECO:0000313" key="3">
    <source>
        <dbReference type="Proteomes" id="UP000232323"/>
    </source>
</evidence>
<feature type="region of interest" description="Disordered" evidence="1">
    <location>
        <begin position="723"/>
        <end position="753"/>
    </location>
</feature>
<protein>
    <recommendedName>
        <fullName evidence="4">SH2 domain-containing protein</fullName>
    </recommendedName>
</protein>
<evidence type="ECO:0008006" key="4">
    <source>
        <dbReference type="Google" id="ProtNLM"/>
    </source>
</evidence>
<feature type="compositionally biased region" description="Low complexity" evidence="1">
    <location>
        <begin position="739"/>
        <end position="750"/>
    </location>
</feature>
<gene>
    <name evidence="2" type="ORF">CEUSTIGMA_g841.t1</name>
</gene>
<dbReference type="SUPFAM" id="SSF55550">
    <property type="entry name" value="SH2 domain"/>
    <property type="match status" value="1"/>
</dbReference>
<dbReference type="OrthoDB" id="541552at2759"/>
<evidence type="ECO:0000256" key="1">
    <source>
        <dbReference type="SAM" id="MobiDB-lite"/>
    </source>
</evidence>